<dbReference type="NCBIfam" id="NF033708">
    <property type="entry name" value="T9SS_Cterm_ChiA"/>
    <property type="match status" value="1"/>
</dbReference>
<dbReference type="Proteomes" id="UP000609172">
    <property type="component" value="Unassembled WGS sequence"/>
</dbReference>
<dbReference type="AlphaFoldDB" id="A0A934PM41"/>
<feature type="chain" id="PRO_5038081354" evidence="1">
    <location>
        <begin position="22"/>
        <end position="921"/>
    </location>
</feature>
<name>A0A934PM41_9FLAO</name>
<feature type="signal peptide" evidence="1">
    <location>
        <begin position="1"/>
        <end position="21"/>
    </location>
</feature>
<evidence type="ECO:0000313" key="2">
    <source>
        <dbReference type="EMBL" id="MBK0369819.1"/>
    </source>
</evidence>
<comment type="caution">
    <text evidence="2">The sequence shown here is derived from an EMBL/GenBank/DDBJ whole genome shotgun (WGS) entry which is preliminary data.</text>
</comment>
<organism evidence="2 3">
    <name type="scientific">Flavobacterium agrisoli</name>
    <dbReference type="NCBI Taxonomy" id="2793066"/>
    <lineage>
        <taxon>Bacteria</taxon>
        <taxon>Pseudomonadati</taxon>
        <taxon>Bacteroidota</taxon>
        <taxon>Flavobacteriia</taxon>
        <taxon>Flavobacteriales</taxon>
        <taxon>Flavobacteriaceae</taxon>
        <taxon>Flavobacterium</taxon>
    </lineage>
</organism>
<keyword evidence="3" id="KW-1185">Reference proteome</keyword>
<reference evidence="2" key="1">
    <citation type="submission" date="2020-12" db="EMBL/GenBank/DDBJ databases">
        <title>Bacterial novel species Flavobacterium sp. SE-1-e isolated from soil.</title>
        <authorList>
            <person name="Jung H.-Y."/>
        </authorList>
    </citation>
    <scope>NUCLEOTIDE SEQUENCE</scope>
    <source>
        <strain evidence="2">SE-1-e</strain>
    </source>
</reference>
<evidence type="ECO:0000256" key="1">
    <source>
        <dbReference type="SAM" id="SignalP"/>
    </source>
</evidence>
<evidence type="ECO:0000313" key="3">
    <source>
        <dbReference type="Proteomes" id="UP000609172"/>
    </source>
</evidence>
<dbReference type="EMBL" id="JAEHFV010000002">
    <property type="protein sequence ID" value="MBK0369819.1"/>
    <property type="molecule type" value="Genomic_DNA"/>
</dbReference>
<dbReference type="RefSeq" id="WP_200105730.1">
    <property type="nucleotide sequence ID" value="NZ_JAEHFV010000002.1"/>
</dbReference>
<proteinExistence type="predicted"/>
<sequence length="921" mass="99544">MNIKLFFSVVFLVVVQATVKAATFTSIKSGDWNDPETWNTSGSTVPSNTDNVKIGTAHTITITANAACASIELDSNSGYLNVNSGIILTIFGRIYVNSSNSSIRELYLLGMGTINCVSIDVGDSSSPNTSSPPTKIYSTITNLNITGDLSLYSSVYASNQTNNATFSHEAGTVKIGGQIKTTNTAPSVSTLTMPTFSTPITFNPGTGAITYPAASYDKTLVLSYANPVAISSGAVVNLSGLKATVNYNATNQTVYTTTYNNLTLSGSGAKTFGATTIVNNNLTIASGVVANLGAGLNHTAKLLTLGNTIKNRGTWGTTASSAANKNDVFFSNTGIVTVSEECTGETKTWDGTAWSGVTKPTINDHVDFNGNYDSGKDGGSVEACSCHIADQTNAKVVFKSGHTFTVANRLDVNTANFGIGSNGVLTFEDGASLVQLNDESNTGVITYTRNSEPMKYLDYTYWSSPIKDQNARALSPDTFKDDAQGYRGYKVDNGAWKAITDTEIMQPGVGYIIQAPRQVTFPYTEIADFKGVPNNGPVAVPLSVWNWNLIGNPYPSAISADDFILANQNDILGTLSFWTHNTPPAHIDDPANPDYNSQYYYNYTADDYAMYSLVGGTETNPTLPGEGLPAESDVDNKVPSGFIAAGQSFIVCSVEDYTVDGGDGYANFTNDMRVVGNNTQFFKFRKSTALEKHRVWLNLTNSQGLFKQILIGYVEGATNSHDNLYDGFVYNGNVYANFYSINEATDYTIQGRELPFSKDDLVPLGFSLNLGNKPNVVRTFKIGIDHVDGDLANQPIYLEDKIEKKVWDLRKGDYVFTSLDGVYNDRFVLKYTNTSLGIDKIESDVNKLTVLVKNKIITIDSKADNIKKVVVFDISGKIIFKSDKVNNSVLEISNLKSANQVIIVKVILESGKIQTTKVVFK</sequence>
<gene>
    <name evidence="2" type="ORF">I5M07_08205</name>
</gene>
<accession>A0A934PM41</accession>
<keyword evidence="1" id="KW-0732">Signal</keyword>
<protein>
    <submittedName>
        <fullName evidence="2">T9SS type A sorting domain-containing protein</fullName>
    </submittedName>
</protein>